<dbReference type="InterPro" id="IPR006001">
    <property type="entry name" value="Therm_gnt_kin"/>
</dbReference>
<dbReference type="Pfam" id="PF13671">
    <property type="entry name" value="AAA_33"/>
    <property type="match status" value="1"/>
</dbReference>
<dbReference type="InterPro" id="IPR027417">
    <property type="entry name" value="P-loop_NTPase"/>
</dbReference>
<reference evidence="11" key="1">
    <citation type="submission" date="2022-06" db="EMBL/GenBank/DDBJ databases">
        <title>Complete genome sequences of two strains of the flax pathogen Septoria linicola.</title>
        <authorList>
            <person name="Lapalu N."/>
            <person name="Simon A."/>
            <person name="Demenou B."/>
            <person name="Paumier D."/>
            <person name="Guillot M.-P."/>
            <person name="Gout L."/>
            <person name="Valade R."/>
        </authorList>
    </citation>
    <scope>NUCLEOTIDE SEQUENCE</scope>
    <source>
        <strain evidence="11">SE15195</strain>
    </source>
</reference>
<evidence type="ECO:0000256" key="6">
    <source>
        <dbReference type="ARBA" id="ARBA00022777"/>
    </source>
</evidence>
<accession>A0A9Q9AGM7</accession>
<organism evidence="11 12">
    <name type="scientific">Septoria linicola</name>
    <dbReference type="NCBI Taxonomy" id="215465"/>
    <lineage>
        <taxon>Eukaryota</taxon>
        <taxon>Fungi</taxon>
        <taxon>Dikarya</taxon>
        <taxon>Ascomycota</taxon>
        <taxon>Pezizomycotina</taxon>
        <taxon>Dothideomycetes</taxon>
        <taxon>Dothideomycetidae</taxon>
        <taxon>Mycosphaerellales</taxon>
        <taxon>Mycosphaerellaceae</taxon>
        <taxon>Septoria</taxon>
    </lineage>
</organism>
<evidence type="ECO:0000256" key="9">
    <source>
        <dbReference type="RuleBase" id="RU363066"/>
    </source>
</evidence>
<dbReference type="OrthoDB" id="275177at2759"/>
<gene>
    <name evidence="11" type="ORF">Slin15195_G005630</name>
</gene>
<keyword evidence="7 9" id="KW-0067">ATP-binding</keyword>
<dbReference type="GO" id="GO:0005737">
    <property type="term" value="C:cytoplasm"/>
    <property type="evidence" value="ECO:0007669"/>
    <property type="project" value="TreeGrafter"/>
</dbReference>
<dbReference type="GO" id="GO:0005524">
    <property type="term" value="F:ATP binding"/>
    <property type="evidence" value="ECO:0007669"/>
    <property type="project" value="UniProtKB-KW"/>
</dbReference>
<keyword evidence="6 9" id="KW-0418">Kinase</keyword>
<feature type="region of interest" description="Disordered" evidence="10">
    <location>
        <begin position="1"/>
        <end position="35"/>
    </location>
</feature>
<dbReference type="Proteomes" id="UP001056384">
    <property type="component" value="Chromosome 1"/>
</dbReference>
<evidence type="ECO:0000256" key="5">
    <source>
        <dbReference type="ARBA" id="ARBA00022741"/>
    </source>
</evidence>
<keyword evidence="5 9" id="KW-0547">Nucleotide-binding</keyword>
<evidence type="ECO:0000256" key="8">
    <source>
        <dbReference type="ARBA" id="ARBA00048090"/>
    </source>
</evidence>
<evidence type="ECO:0000256" key="4">
    <source>
        <dbReference type="ARBA" id="ARBA00022679"/>
    </source>
</evidence>
<dbReference type="GO" id="GO:0005975">
    <property type="term" value="P:carbohydrate metabolic process"/>
    <property type="evidence" value="ECO:0007669"/>
    <property type="project" value="InterPro"/>
</dbReference>
<dbReference type="SUPFAM" id="SSF52540">
    <property type="entry name" value="P-loop containing nucleoside triphosphate hydrolases"/>
    <property type="match status" value="1"/>
</dbReference>
<proteinExistence type="inferred from homology"/>
<evidence type="ECO:0000256" key="2">
    <source>
        <dbReference type="ARBA" id="ARBA00008420"/>
    </source>
</evidence>
<evidence type="ECO:0000256" key="7">
    <source>
        <dbReference type="ARBA" id="ARBA00022840"/>
    </source>
</evidence>
<evidence type="ECO:0000256" key="3">
    <source>
        <dbReference type="ARBA" id="ARBA00012054"/>
    </source>
</evidence>
<evidence type="ECO:0000256" key="1">
    <source>
        <dbReference type="ARBA" id="ARBA00004875"/>
    </source>
</evidence>
<dbReference type="NCBIfam" id="TIGR01313">
    <property type="entry name" value="therm_gnt_kin"/>
    <property type="match status" value="1"/>
</dbReference>
<dbReference type="EC" id="2.7.1.12" evidence="3 9"/>
<evidence type="ECO:0000256" key="10">
    <source>
        <dbReference type="SAM" id="MobiDB-lite"/>
    </source>
</evidence>
<dbReference type="EMBL" id="CP099418">
    <property type="protein sequence ID" value="USW47244.1"/>
    <property type="molecule type" value="Genomic_DNA"/>
</dbReference>
<dbReference type="Gene3D" id="3.40.50.300">
    <property type="entry name" value="P-loop containing nucleotide triphosphate hydrolases"/>
    <property type="match status" value="1"/>
</dbReference>
<dbReference type="PANTHER" id="PTHR43442">
    <property type="entry name" value="GLUCONOKINASE-RELATED"/>
    <property type="match status" value="1"/>
</dbReference>
<evidence type="ECO:0000313" key="11">
    <source>
        <dbReference type="EMBL" id="USW47244.1"/>
    </source>
</evidence>
<name>A0A9Q9AGM7_9PEZI</name>
<evidence type="ECO:0000313" key="12">
    <source>
        <dbReference type="Proteomes" id="UP001056384"/>
    </source>
</evidence>
<protein>
    <recommendedName>
        <fullName evidence="3 9">Gluconokinase</fullName>
        <ecNumber evidence="3 9">2.7.1.12</ecNumber>
    </recommendedName>
</protein>
<comment type="pathway">
    <text evidence="1 9">Carbohydrate acid metabolism; D-gluconate degradation.</text>
</comment>
<feature type="compositionally biased region" description="Polar residues" evidence="10">
    <location>
        <begin position="22"/>
        <end position="31"/>
    </location>
</feature>
<dbReference type="GO" id="GO:0046316">
    <property type="term" value="F:gluconokinase activity"/>
    <property type="evidence" value="ECO:0007669"/>
    <property type="project" value="UniProtKB-EC"/>
</dbReference>
<keyword evidence="4 9" id="KW-0808">Transferase</keyword>
<sequence length="232" mass="25961">MSQQAIVHCPNDPQHFPPTPPSEASTELSKMSTNNSTVSTAATSLSRWESQHKHIWFITGPAGCGKTSVAEYLHSKFALPYLEGDTFHTPENVKKMAEGQPLTDADRWDWLVTLREESVKALQNAPTDGVIVTCSALKRKYRDVMRVAAYHHPEIRVHFVFLKATEALLMDRVRARKNHYMKDYMVHSQFESLEAPTDDESDVLAVDASGTSTEVKELALKVVEKEMSGDSS</sequence>
<dbReference type="AlphaFoldDB" id="A0A9Q9AGM7"/>
<keyword evidence="12" id="KW-1185">Reference proteome</keyword>
<dbReference type="PANTHER" id="PTHR43442:SF3">
    <property type="entry name" value="GLUCONOKINASE-RELATED"/>
    <property type="match status" value="1"/>
</dbReference>
<comment type="catalytic activity">
    <reaction evidence="8 9">
        <text>D-gluconate + ATP = 6-phospho-D-gluconate + ADP + H(+)</text>
        <dbReference type="Rhea" id="RHEA:19433"/>
        <dbReference type="ChEBI" id="CHEBI:15378"/>
        <dbReference type="ChEBI" id="CHEBI:18391"/>
        <dbReference type="ChEBI" id="CHEBI:30616"/>
        <dbReference type="ChEBI" id="CHEBI:58759"/>
        <dbReference type="ChEBI" id="CHEBI:456216"/>
        <dbReference type="EC" id="2.7.1.12"/>
    </reaction>
</comment>
<dbReference type="CDD" id="cd02021">
    <property type="entry name" value="GntK"/>
    <property type="match status" value="1"/>
</dbReference>
<comment type="similarity">
    <text evidence="2 9">Belongs to the gluconokinase GntK/GntV family.</text>
</comment>